<feature type="signal peptide" evidence="10">
    <location>
        <begin position="1"/>
        <end position="28"/>
    </location>
</feature>
<feature type="chain" id="PRO_5025096222" description="Carbonic anhydrase" evidence="10">
    <location>
        <begin position="29"/>
        <end position="276"/>
    </location>
</feature>
<dbReference type="InterPro" id="IPR018338">
    <property type="entry name" value="Carbonic_anhydrase_a-class_CS"/>
</dbReference>
<evidence type="ECO:0000256" key="4">
    <source>
        <dbReference type="ARBA" id="ARBA00012925"/>
    </source>
</evidence>
<comment type="cofactor">
    <cofactor evidence="1 10">
        <name>Zn(2+)</name>
        <dbReference type="ChEBI" id="CHEBI:29105"/>
    </cofactor>
</comment>
<keyword evidence="10" id="KW-0732">Signal</keyword>
<evidence type="ECO:0000256" key="7">
    <source>
        <dbReference type="ARBA" id="ARBA00022833"/>
    </source>
</evidence>
<dbReference type="GO" id="GO:0004089">
    <property type="term" value="F:carbonate dehydratase activity"/>
    <property type="evidence" value="ECO:0007669"/>
    <property type="project" value="UniProtKB-UniRule"/>
</dbReference>
<protein>
    <recommendedName>
        <fullName evidence="5 10">Carbonic anhydrase</fullName>
        <ecNumber evidence="4 10">4.2.1.1</ecNumber>
    </recommendedName>
</protein>
<organism evidence="12 13">
    <name type="scientific">Cellulomonas soli</name>
    <dbReference type="NCBI Taxonomy" id="931535"/>
    <lineage>
        <taxon>Bacteria</taxon>
        <taxon>Bacillati</taxon>
        <taxon>Actinomycetota</taxon>
        <taxon>Actinomycetes</taxon>
        <taxon>Micrococcales</taxon>
        <taxon>Cellulomonadaceae</taxon>
        <taxon>Cellulomonas</taxon>
    </lineage>
</organism>
<evidence type="ECO:0000256" key="3">
    <source>
        <dbReference type="ARBA" id="ARBA00010718"/>
    </source>
</evidence>
<evidence type="ECO:0000256" key="6">
    <source>
        <dbReference type="ARBA" id="ARBA00022723"/>
    </source>
</evidence>
<name>A0A512PHT7_9CELL</name>
<evidence type="ECO:0000259" key="11">
    <source>
        <dbReference type="PROSITE" id="PS51144"/>
    </source>
</evidence>
<reference evidence="12 13" key="1">
    <citation type="submission" date="2019-07" db="EMBL/GenBank/DDBJ databases">
        <title>Whole genome shotgun sequence of Cellulomonas soli NBRC 109434.</title>
        <authorList>
            <person name="Hosoyama A."/>
            <person name="Uohara A."/>
            <person name="Ohji S."/>
            <person name="Ichikawa N."/>
        </authorList>
    </citation>
    <scope>NUCLEOTIDE SEQUENCE [LARGE SCALE GENOMIC DNA]</scope>
    <source>
        <strain evidence="12 13">NBRC 109434</strain>
    </source>
</reference>
<comment type="caution">
    <text evidence="12">The sequence shown here is derived from an EMBL/GenBank/DDBJ whole genome shotgun (WGS) entry which is preliminary data.</text>
</comment>
<dbReference type="PANTHER" id="PTHR18952:SF265">
    <property type="entry name" value="CARBONIC ANHYDRASE"/>
    <property type="match status" value="1"/>
</dbReference>
<dbReference type="PROSITE" id="PS00162">
    <property type="entry name" value="ALPHA_CA_1"/>
    <property type="match status" value="1"/>
</dbReference>
<proteinExistence type="inferred from homology"/>
<dbReference type="SUPFAM" id="SSF51069">
    <property type="entry name" value="Carbonic anhydrase"/>
    <property type="match status" value="1"/>
</dbReference>
<dbReference type="PROSITE" id="PS51257">
    <property type="entry name" value="PROKAR_LIPOPROTEIN"/>
    <property type="match status" value="1"/>
</dbReference>
<dbReference type="InterPro" id="IPR036398">
    <property type="entry name" value="CA_dom_sf"/>
</dbReference>
<dbReference type="PROSITE" id="PS51144">
    <property type="entry name" value="ALPHA_CA_2"/>
    <property type="match status" value="1"/>
</dbReference>
<dbReference type="RefSeq" id="WP_146954539.1">
    <property type="nucleotide sequence ID" value="NZ_BAABBJ010000012.1"/>
</dbReference>
<comment type="function">
    <text evidence="2 10">Reversible hydration of carbon dioxide.</text>
</comment>
<dbReference type="Proteomes" id="UP000321798">
    <property type="component" value="Unassembled WGS sequence"/>
</dbReference>
<dbReference type="InterPro" id="IPR041891">
    <property type="entry name" value="Alpha_CA_prokaryot-like"/>
</dbReference>
<dbReference type="Gene3D" id="3.10.200.10">
    <property type="entry name" value="Alpha carbonic anhydrase"/>
    <property type="match status" value="1"/>
</dbReference>
<evidence type="ECO:0000313" key="13">
    <source>
        <dbReference type="Proteomes" id="UP000321798"/>
    </source>
</evidence>
<evidence type="ECO:0000256" key="8">
    <source>
        <dbReference type="ARBA" id="ARBA00023239"/>
    </source>
</evidence>
<evidence type="ECO:0000256" key="1">
    <source>
        <dbReference type="ARBA" id="ARBA00001947"/>
    </source>
</evidence>
<dbReference type="PANTHER" id="PTHR18952">
    <property type="entry name" value="CARBONIC ANHYDRASE"/>
    <property type="match status" value="1"/>
</dbReference>
<evidence type="ECO:0000256" key="9">
    <source>
        <dbReference type="ARBA" id="ARBA00048348"/>
    </source>
</evidence>
<accession>A0A512PHT7</accession>
<evidence type="ECO:0000256" key="5">
    <source>
        <dbReference type="ARBA" id="ARBA00014628"/>
    </source>
</evidence>
<keyword evidence="8 10" id="KW-0456">Lyase</keyword>
<evidence type="ECO:0000256" key="2">
    <source>
        <dbReference type="ARBA" id="ARBA00002904"/>
    </source>
</evidence>
<keyword evidence="6 10" id="KW-0479">Metal-binding</keyword>
<dbReference type="CDD" id="cd03124">
    <property type="entry name" value="alpha_CA_prokaryotic_like"/>
    <property type="match status" value="1"/>
</dbReference>
<evidence type="ECO:0000313" key="12">
    <source>
        <dbReference type="EMBL" id="GEP70778.1"/>
    </source>
</evidence>
<comment type="similarity">
    <text evidence="3 10">Belongs to the alpha-carbonic anhydrase family.</text>
</comment>
<dbReference type="OrthoDB" id="5327615at2"/>
<dbReference type="AlphaFoldDB" id="A0A512PHT7"/>
<dbReference type="InterPro" id="IPR023561">
    <property type="entry name" value="Carbonic_anhydrase_a-class"/>
</dbReference>
<evidence type="ECO:0000256" key="10">
    <source>
        <dbReference type="RuleBase" id="RU367011"/>
    </source>
</evidence>
<dbReference type="GO" id="GO:0008270">
    <property type="term" value="F:zinc ion binding"/>
    <property type="evidence" value="ECO:0007669"/>
    <property type="project" value="UniProtKB-UniRule"/>
</dbReference>
<dbReference type="EC" id="4.2.1.1" evidence="4 10"/>
<comment type="catalytic activity">
    <reaction evidence="9 10">
        <text>hydrogencarbonate + H(+) = CO2 + H2O</text>
        <dbReference type="Rhea" id="RHEA:10748"/>
        <dbReference type="ChEBI" id="CHEBI:15377"/>
        <dbReference type="ChEBI" id="CHEBI:15378"/>
        <dbReference type="ChEBI" id="CHEBI:16526"/>
        <dbReference type="ChEBI" id="CHEBI:17544"/>
        <dbReference type="EC" id="4.2.1.1"/>
    </reaction>
</comment>
<feature type="domain" description="Alpha-carbonic anhydrase" evidence="11">
    <location>
        <begin position="52"/>
        <end position="273"/>
    </location>
</feature>
<dbReference type="SMART" id="SM01057">
    <property type="entry name" value="Carb_anhydrase"/>
    <property type="match status" value="1"/>
</dbReference>
<dbReference type="Pfam" id="PF00194">
    <property type="entry name" value="Carb_anhydrase"/>
    <property type="match status" value="1"/>
</dbReference>
<gene>
    <name evidence="12" type="ORF">CSO01_34930</name>
</gene>
<sequence length="276" mass="28338">MRYPVLVSAIAVPTLLGLLAACSSGAEATDSTSTSAASTGSSASASATADAAEFTYEGETGPEAWADLSPDYATCADASSQSPVDLTGASDVAVADPDLSYVSGLAELTNTGHSVQISPHSGSTLTIDGKVSALAQIHLHEPSEHTVDGVKYDAELHFVHKDGAGAITVMAVLLTVGDENAALQSYLTSLPTEVDGTTMIDDFDPAALLPDSLASFRYTGSLTTPPCTEGVSWVVLEEPVEVSAAQLAAFRAVIPENDRPVQPLGERELLLDGADD</sequence>
<keyword evidence="13" id="KW-1185">Reference proteome</keyword>
<dbReference type="InterPro" id="IPR001148">
    <property type="entry name" value="CA_dom"/>
</dbReference>
<dbReference type="EMBL" id="BKAL01000015">
    <property type="protein sequence ID" value="GEP70778.1"/>
    <property type="molecule type" value="Genomic_DNA"/>
</dbReference>
<keyword evidence="7 10" id="KW-0862">Zinc</keyword>